<dbReference type="EMBL" id="JBBPFD010000012">
    <property type="protein sequence ID" value="KAK7904180.1"/>
    <property type="molecule type" value="Genomic_DNA"/>
</dbReference>
<accession>A0AAW0NWI7</accession>
<dbReference type="Proteomes" id="UP001460270">
    <property type="component" value="Unassembled WGS sequence"/>
</dbReference>
<keyword evidence="2" id="KW-1185">Reference proteome</keyword>
<organism evidence="1 2">
    <name type="scientific">Mugilogobius chulae</name>
    <name type="common">yellowstripe goby</name>
    <dbReference type="NCBI Taxonomy" id="88201"/>
    <lineage>
        <taxon>Eukaryota</taxon>
        <taxon>Metazoa</taxon>
        <taxon>Chordata</taxon>
        <taxon>Craniata</taxon>
        <taxon>Vertebrata</taxon>
        <taxon>Euteleostomi</taxon>
        <taxon>Actinopterygii</taxon>
        <taxon>Neopterygii</taxon>
        <taxon>Teleostei</taxon>
        <taxon>Neoteleostei</taxon>
        <taxon>Acanthomorphata</taxon>
        <taxon>Gobiaria</taxon>
        <taxon>Gobiiformes</taxon>
        <taxon>Gobioidei</taxon>
        <taxon>Gobiidae</taxon>
        <taxon>Gobionellinae</taxon>
        <taxon>Mugilogobius</taxon>
    </lineage>
</organism>
<sequence length="107" mass="13224">MNIIFSGLTQRRRWRNGANPGKTDKARKSHKQEKKLLIMVMTRQRRRSRYWVHPISQLRREQGDFYYLVQELRLDSERYYQYFRMSAEQMDELLNMIGPNIRRTEQQ</sequence>
<evidence type="ECO:0000313" key="1">
    <source>
        <dbReference type="EMBL" id="KAK7904180.1"/>
    </source>
</evidence>
<dbReference type="AlphaFoldDB" id="A0AAW0NWI7"/>
<proteinExistence type="predicted"/>
<protein>
    <submittedName>
        <fullName evidence="1">Uncharacterized protein</fullName>
    </submittedName>
</protein>
<comment type="caution">
    <text evidence="1">The sequence shown here is derived from an EMBL/GenBank/DDBJ whole genome shotgun (WGS) entry which is preliminary data.</text>
</comment>
<evidence type="ECO:0000313" key="2">
    <source>
        <dbReference type="Proteomes" id="UP001460270"/>
    </source>
</evidence>
<reference evidence="2" key="1">
    <citation type="submission" date="2024-04" db="EMBL/GenBank/DDBJ databases">
        <title>Salinicola lusitanus LLJ914,a marine bacterium isolated from the Okinawa Trough.</title>
        <authorList>
            <person name="Li J."/>
        </authorList>
    </citation>
    <scope>NUCLEOTIDE SEQUENCE [LARGE SCALE GENOMIC DNA]</scope>
</reference>
<name>A0AAW0NWI7_9GOBI</name>
<gene>
    <name evidence="1" type="ORF">WMY93_016787</name>
</gene>